<feature type="transmembrane region" description="Helical" evidence="14">
    <location>
        <begin position="124"/>
        <end position="151"/>
    </location>
</feature>
<gene>
    <name evidence="16" type="ORF">C8J28_13416</name>
</gene>
<feature type="transmembrane region" description="Helical" evidence="14">
    <location>
        <begin position="248"/>
        <end position="266"/>
    </location>
</feature>
<dbReference type="RefSeq" id="WP_108222647.1">
    <property type="nucleotide sequence ID" value="NZ_CP090021.1"/>
</dbReference>
<evidence type="ECO:0000256" key="12">
    <source>
        <dbReference type="ARBA" id="ARBA00023136"/>
    </source>
</evidence>
<reference evidence="16 17" key="1">
    <citation type="submission" date="2018-04" db="EMBL/GenBank/DDBJ databases">
        <title>Genomic Encyclopedia of Type Strains, Phase III (KMG-III): the genomes of soil and plant-associated and newly described type strains.</title>
        <authorList>
            <person name="Whitman W."/>
        </authorList>
    </citation>
    <scope>NUCLEOTIDE SEQUENCE [LARGE SCALE GENOMIC DNA]</scope>
    <source>
        <strain evidence="16 17">KA25</strain>
    </source>
</reference>
<keyword evidence="10" id="KW-0067">ATP-binding</keyword>
<dbReference type="GO" id="GO:0004673">
    <property type="term" value="F:protein histidine kinase activity"/>
    <property type="evidence" value="ECO:0007669"/>
    <property type="project" value="UniProtKB-EC"/>
</dbReference>
<dbReference type="Gene3D" id="3.30.450.20">
    <property type="entry name" value="PAS domain"/>
    <property type="match status" value="1"/>
</dbReference>
<evidence type="ECO:0000313" key="16">
    <source>
        <dbReference type="EMBL" id="PTR08729.1"/>
    </source>
</evidence>
<dbReference type="Pfam" id="PF07568">
    <property type="entry name" value="HisKA_2"/>
    <property type="match status" value="1"/>
</dbReference>
<evidence type="ECO:0000256" key="8">
    <source>
        <dbReference type="ARBA" id="ARBA00022741"/>
    </source>
</evidence>
<dbReference type="InterPro" id="IPR003594">
    <property type="entry name" value="HATPase_dom"/>
</dbReference>
<keyword evidence="4" id="KW-1003">Cell membrane</keyword>
<evidence type="ECO:0000256" key="6">
    <source>
        <dbReference type="ARBA" id="ARBA00022679"/>
    </source>
</evidence>
<keyword evidence="11 14" id="KW-1133">Transmembrane helix</keyword>
<name>A0A2T5JN43_9RHOB</name>
<evidence type="ECO:0000259" key="15">
    <source>
        <dbReference type="PROSITE" id="PS50109"/>
    </source>
</evidence>
<dbReference type="SMART" id="SM00387">
    <property type="entry name" value="HATPase_c"/>
    <property type="match status" value="1"/>
</dbReference>
<evidence type="ECO:0000256" key="10">
    <source>
        <dbReference type="ARBA" id="ARBA00022840"/>
    </source>
</evidence>
<evidence type="ECO:0000256" key="11">
    <source>
        <dbReference type="ARBA" id="ARBA00022989"/>
    </source>
</evidence>
<dbReference type="InterPro" id="IPR007895">
    <property type="entry name" value="MASE1"/>
</dbReference>
<evidence type="ECO:0000256" key="9">
    <source>
        <dbReference type="ARBA" id="ARBA00022777"/>
    </source>
</evidence>
<evidence type="ECO:0000256" key="5">
    <source>
        <dbReference type="ARBA" id="ARBA00022553"/>
    </source>
</evidence>
<evidence type="ECO:0000256" key="4">
    <source>
        <dbReference type="ARBA" id="ARBA00022475"/>
    </source>
</evidence>
<comment type="caution">
    <text evidence="16">The sequence shown here is derived from an EMBL/GenBank/DDBJ whole genome shotgun (WGS) entry which is preliminary data.</text>
</comment>
<keyword evidence="13" id="KW-0175">Coiled coil</keyword>
<dbReference type="Pfam" id="PF05231">
    <property type="entry name" value="MASE1"/>
    <property type="match status" value="1"/>
</dbReference>
<comment type="subcellular location">
    <subcellularLocation>
        <location evidence="2">Cell membrane</location>
        <topology evidence="2">Multi-pass membrane protein</topology>
    </subcellularLocation>
</comment>
<evidence type="ECO:0000256" key="2">
    <source>
        <dbReference type="ARBA" id="ARBA00004651"/>
    </source>
</evidence>
<dbReference type="CDD" id="cd00075">
    <property type="entry name" value="HATPase"/>
    <property type="match status" value="1"/>
</dbReference>
<feature type="transmembrane region" description="Helical" evidence="14">
    <location>
        <begin position="278"/>
        <end position="298"/>
    </location>
</feature>
<dbReference type="PROSITE" id="PS50109">
    <property type="entry name" value="HIS_KIN"/>
    <property type="match status" value="1"/>
</dbReference>
<dbReference type="EMBL" id="QAOT01000034">
    <property type="protein sequence ID" value="PTR08729.1"/>
    <property type="molecule type" value="Genomic_DNA"/>
</dbReference>
<protein>
    <recommendedName>
        <fullName evidence="3">histidine kinase</fullName>
        <ecNumber evidence="3">2.7.13.3</ecNumber>
    </recommendedName>
</protein>
<evidence type="ECO:0000313" key="17">
    <source>
        <dbReference type="Proteomes" id="UP000244060"/>
    </source>
</evidence>
<feature type="transmembrane region" description="Helical" evidence="14">
    <location>
        <begin position="90"/>
        <end position="112"/>
    </location>
</feature>
<feature type="coiled-coil region" evidence="13">
    <location>
        <begin position="301"/>
        <end position="335"/>
    </location>
</feature>
<keyword evidence="9 16" id="KW-0418">Kinase</keyword>
<feature type="transmembrane region" description="Helical" evidence="14">
    <location>
        <begin position="226"/>
        <end position="241"/>
    </location>
</feature>
<evidence type="ECO:0000256" key="3">
    <source>
        <dbReference type="ARBA" id="ARBA00012438"/>
    </source>
</evidence>
<keyword evidence="8" id="KW-0547">Nucleotide-binding</keyword>
<feature type="domain" description="Histidine kinase" evidence="15">
    <location>
        <begin position="353"/>
        <end position="542"/>
    </location>
</feature>
<dbReference type="PANTHER" id="PTHR41523">
    <property type="entry name" value="TWO-COMPONENT SYSTEM SENSOR PROTEIN"/>
    <property type="match status" value="1"/>
</dbReference>
<keyword evidence="12 14" id="KW-0472">Membrane</keyword>
<dbReference type="InterPro" id="IPR011495">
    <property type="entry name" value="Sig_transdc_His_kin_sub2_dim/P"/>
</dbReference>
<proteinExistence type="predicted"/>
<keyword evidence="6" id="KW-0808">Transferase</keyword>
<feature type="transmembrane region" description="Helical" evidence="14">
    <location>
        <begin position="163"/>
        <end position="188"/>
    </location>
</feature>
<dbReference type="GO" id="GO:0005886">
    <property type="term" value="C:plasma membrane"/>
    <property type="evidence" value="ECO:0007669"/>
    <property type="project" value="UniProtKB-SubCell"/>
</dbReference>
<keyword evidence="7 14" id="KW-0812">Transmembrane</keyword>
<dbReference type="OrthoDB" id="9760752at2"/>
<dbReference type="PANTHER" id="PTHR41523:SF8">
    <property type="entry name" value="ETHYLENE RESPONSE SENSOR PROTEIN"/>
    <property type="match status" value="1"/>
</dbReference>
<dbReference type="InterPro" id="IPR005467">
    <property type="entry name" value="His_kinase_dom"/>
</dbReference>
<evidence type="ECO:0000256" key="1">
    <source>
        <dbReference type="ARBA" id="ARBA00000085"/>
    </source>
</evidence>
<comment type="catalytic activity">
    <reaction evidence="1">
        <text>ATP + protein L-histidine = ADP + protein N-phospho-L-histidine.</text>
        <dbReference type="EC" id="2.7.13.3"/>
    </reaction>
</comment>
<sequence>MAVSWFGSSAFRERDGTAPLWLVLILVLAGYALMGRIGTATAMPPTGTVVLWPANAVLLTGLLFSSPRHWPFLLAAGLAGEVIAGWDTLSLPWALAFGLVNGVEAMLAAALLRRLATGPLRIDGLAAFVRYVLVAPFAASALAATAGALIIKLRFPEIGYLHYWRVFWLGDALGLLLVGTTLLVWLAPRERPRMPPRLRLLEAVALSACLIAGAVLSLRIAHDLDHLYLLFPLLVWTALRFRIEGATLAVLAVTAIAIRAMLDGLGPFTDLAEVDRVTAMQLLIAVVALSTFILAVSADERRQVTRNLKRSVRELQQARADLERMNADLDGIVTERTRALRSTLERNEMLLREVHHRVKNNLQLISSLVALQRRGVTEPAMRERMVRIQGQIGAIARTYDLLHRLGASEQVDFGPFVPALCEAIEESEGGRAQVTPDLQGSAEVTADSAIALSLALNELVTNALKHGGPEPEVRVSCRRERGELVLTVADDGPGLGEGFDLMAQPGFGVRMVASLIGQVNGTIRTLPAQRGAAIEIRVPAMDGTAPPGTP</sequence>
<dbReference type="Pfam" id="PF02518">
    <property type="entry name" value="HATPase_c"/>
    <property type="match status" value="1"/>
</dbReference>
<dbReference type="Proteomes" id="UP000244060">
    <property type="component" value="Unassembled WGS sequence"/>
</dbReference>
<evidence type="ECO:0000256" key="7">
    <source>
        <dbReference type="ARBA" id="ARBA00022692"/>
    </source>
</evidence>
<dbReference type="InterPro" id="IPR036890">
    <property type="entry name" value="HATPase_C_sf"/>
</dbReference>
<dbReference type="EC" id="2.7.13.3" evidence="3"/>
<feature type="transmembrane region" description="Helical" evidence="14">
    <location>
        <begin position="20"/>
        <end position="37"/>
    </location>
</feature>
<keyword evidence="5" id="KW-0597">Phosphoprotein</keyword>
<dbReference type="GO" id="GO:0005524">
    <property type="term" value="F:ATP binding"/>
    <property type="evidence" value="ECO:0007669"/>
    <property type="project" value="UniProtKB-KW"/>
</dbReference>
<feature type="transmembrane region" description="Helical" evidence="14">
    <location>
        <begin position="200"/>
        <end position="220"/>
    </location>
</feature>
<dbReference type="Gene3D" id="3.30.565.10">
    <property type="entry name" value="Histidine kinase-like ATPase, C-terminal domain"/>
    <property type="match status" value="1"/>
</dbReference>
<evidence type="ECO:0000256" key="14">
    <source>
        <dbReference type="SAM" id="Phobius"/>
    </source>
</evidence>
<evidence type="ECO:0000256" key="13">
    <source>
        <dbReference type="SAM" id="Coils"/>
    </source>
</evidence>
<keyword evidence="17" id="KW-1185">Reference proteome</keyword>
<dbReference type="SUPFAM" id="SSF55874">
    <property type="entry name" value="ATPase domain of HSP90 chaperone/DNA topoisomerase II/histidine kinase"/>
    <property type="match status" value="1"/>
</dbReference>
<dbReference type="AlphaFoldDB" id="A0A2T5JN43"/>
<accession>A0A2T5JN43</accession>
<organism evidence="16 17">
    <name type="scientific">Cereibacter azotoformans</name>
    <dbReference type="NCBI Taxonomy" id="43057"/>
    <lineage>
        <taxon>Bacteria</taxon>
        <taxon>Pseudomonadati</taxon>
        <taxon>Pseudomonadota</taxon>
        <taxon>Alphaproteobacteria</taxon>
        <taxon>Rhodobacterales</taxon>
        <taxon>Paracoccaceae</taxon>
        <taxon>Cereibacter</taxon>
    </lineage>
</organism>